<evidence type="ECO:0000256" key="3">
    <source>
        <dbReference type="ARBA" id="ARBA00022989"/>
    </source>
</evidence>
<proteinExistence type="predicted"/>
<evidence type="ECO:0000313" key="9">
    <source>
        <dbReference type="Proteomes" id="UP000002791"/>
    </source>
</evidence>
<keyword evidence="4 6" id="KW-0472">Membrane</keyword>
<evidence type="ECO:0000256" key="6">
    <source>
        <dbReference type="SAM" id="Phobius"/>
    </source>
</evidence>
<evidence type="ECO:0000259" key="7">
    <source>
        <dbReference type="Pfam" id="PF01061"/>
    </source>
</evidence>
<dbReference type="EMBL" id="CM001440">
    <property type="protein sequence ID" value="EHR59226.1"/>
    <property type="molecule type" value="Genomic_DNA"/>
</dbReference>
<reference evidence="8 9" key="1">
    <citation type="submission" date="2011-11" db="EMBL/GenBank/DDBJ databases">
        <title>The Noncontiguous Finished sequence of Saccharomonospora cyanea NA-134.</title>
        <authorList>
            <consortium name="US DOE Joint Genome Institute"/>
            <person name="Lucas S."/>
            <person name="Han J."/>
            <person name="Lapidus A."/>
            <person name="Cheng J.-F."/>
            <person name="Goodwin L."/>
            <person name="Pitluck S."/>
            <person name="Peters L."/>
            <person name="Ovchinnikova G."/>
            <person name="Lu M."/>
            <person name="Detter J.C."/>
            <person name="Han C."/>
            <person name="Tapia R."/>
            <person name="Land M."/>
            <person name="Hauser L."/>
            <person name="Kyrpides N."/>
            <person name="Ivanova N."/>
            <person name="Pagani I."/>
            <person name="Brambilla E.-M."/>
            <person name="Klenk H.-P."/>
            <person name="Woyke T."/>
        </authorList>
    </citation>
    <scope>NUCLEOTIDE SEQUENCE [LARGE SCALE GENOMIC DNA]</scope>
    <source>
        <strain evidence="8 9">NA-134</strain>
    </source>
</reference>
<feature type="region of interest" description="Disordered" evidence="5">
    <location>
        <begin position="251"/>
        <end position="274"/>
    </location>
</feature>
<dbReference type="STRING" id="882082.SaccyDRAFT_0290"/>
<keyword evidence="2 6" id="KW-0812">Transmembrane</keyword>
<gene>
    <name evidence="8" type="ORF">SaccyDRAFT_0290</name>
</gene>
<evidence type="ECO:0000256" key="2">
    <source>
        <dbReference type="ARBA" id="ARBA00022692"/>
    </source>
</evidence>
<dbReference type="Proteomes" id="UP000002791">
    <property type="component" value="Chromosome"/>
</dbReference>
<protein>
    <submittedName>
        <fullName evidence="8">ABC-type multidrug transport system, permease component</fullName>
    </submittedName>
</protein>
<evidence type="ECO:0000313" key="8">
    <source>
        <dbReference type="EMBL" id="EHR59226.1"/>
    </source>
</evidence>
<feature type="transmembrane region" description="Helical" evidence="6">
    <location>
        <begin position="100"/>
        <end position="124"/>
    </location>
</feature>
<feature type="compositionally biased region" description="Polar residues" evidence="5">
    <location>
        <begin position="201"/>
        <end position="221"/>
    </location>
</feature>
<dbReference type="eggNOG" id="COG0842">
    <property type="taxonomic scope" value="Bacteria"/>
</dbReference>
<feature type="transmembrane region" description="Helical" evidence="6">
    <location>
        <begin position="136"/>
        <end position="155"/>
    </location>
</feature>
<feature type="transmembrane region" description="Helical" evidence="6">
    <location>
        <begin position="167"/>
        <end position="186"/>
    </location>
</feature>
<feature type="domain" description="ABC-2 type transporter transmembrane" evidence="7">
    <location>
        <begin position="13"/>
        <end position="196"/>
    </location>
</feature>
<dbReference type="HOGENOM" id="CLU_1015210_0_0_11"/>
<feature type="transmembrane region" description="Helical" evidence="6">
    <location>
        <begin position="21"/>
        <end position="45"/>
    </location>
</feature>
<organism evidence="8 9">
    <name type="scientific">Saccharomonospora cyanea NA-134</name>
    <dbReference type="NCBI Taxonomy" id="882082"/>
    <lineage>
        <taxon>Bacteria</taxon>
        <taxon>Bacillati</taxon>
        <taxon>Actinomycetota</taxon>
        <taxon>Actinomycetes</taxon>
        <taxon>Pseudonocardiales</taxon>
        <taxon>Pseudonocardiaceae</taxon>
        <taxon>Saccharomonospora</taxon>
    </lineage>
</organism>
<keyword evidence="9" id="KW-1185">Reference proteome</keyword>
<accession>H5XDZ5</accession>
<dbReference type="GO" id="GO:0140359">
    <property type="term" value="F:ABC-type transporter activity"/>
    <property type="evidence" value="ECO:0007669"/>
    <property type="project" value="InterPro"/>
</dbReference>
<evidence type="ECO:0000256" key="4">
    <source>
        <dbReference type="ARBA" id="ARBA00023136"/>
    </source>
</evidence>
<comment type="subcellular location">
    <subcellularLocation>
        <location evidence="1">Membrane</location>
        <topology evidence="1">Multi-pass membrane protein</topology>
    </subcellularLocation>
</comment>
<feature type="region of interest" description="Disordered" evidence="5">
    <location>
        <begin position="201"/>
        <end position="228"/>
    </location>
</feature>
<dbReference type="InterPro" id="IPR013525">
    <property type="entry name" value="ABC2_TM"/>
</dbReference>
<evidence type="ECO:0000256" key="5">
    <source>
        <dbReference type="SAM" id="MobiDB-lite"/>
    </source>
</evidence>
<dbReference type="Pfam" id="PF01061">
    <property type="entry name" value="ABC2_membrane"/>
    <property type="match status" value="1"/>
</dbReference>
<dbReference type="GO" id="GO:0016020">
    <property type="term" value="C:membrane"/>
    <property type="evidence" value="ECO:0007669"/>
    <property type="project" value="UniProtKB-SubCell"/>
</dbReference>
<evidence type="ECO:0000256" key="1">
    <source>
        <dbReference type="ARBA" id="ARBA00004141"/>
    </source>
</evidence>
<keyword evidence="3 6" id="KW-1133">Transmembrane helix</keyword>
<name>H5XDZ5_9PSEU</name>
<dbReference type="AlphaFoldDB" id="H5XDZ5"/>
<dbReference type="RefSeq" id="WP_005452928.1">
    <property type="nucleotide sequence ID" value="NZ_CM001440.1"/>
</dbReference>
<feature type="transmembrane region" description="Helical" evidence="6">
    <location>
        <begin position="57"/>
        <end position="79"/>
    </location>
</feature>
<sequence>MTRRLLDVEVLDELRAIWREPTALFFSILMPVGFFALFVSMFGGYSSEELSAGTRMLATFGTFGVLTVTLTNPGIGVAQDRQIGWLRVKRVQAVPLPVTLAAKVLAALPYSVGVLLAMTLTAALTGTLQASVFEVLRLYGVLVLGAVPFALLGLAAGFQAKPNTTTAVLHAILMPTAVVAGLWMPLEILPGFFGTVASSCRPTTSPGWRRPSSTARRSSVTSPCSPGGPWSWPVWPRCPIVVRNHDHDLQRTPRRTDARNRTEAARLARERGWF</sequence>